<accession>A0A6J5LJQ7</accession>
<organism evidence="1">
    <name type="scientific">uncultured Caudovirales phage</name>
    <dbReference type="NCBI Taxonomy" id="2100421"/>
    <lineage>
        <taxon>Viruses</taxon>
        <taxon>Duplodnaviria</taxon>
        <taxon>Heunggongvirae</taxon>
        <taxon>Uroviricota</taxon>
        <taxon>Caudoviricetes</taxon>
        <taxon>Peduoviridae</taxon>
        <taxon>Maltschvirus</taxon>
        <taxon>Maltschvirus maltsch</taxon>
    </lineage>
</organism>
<dbReference type="Pfam" id="PF13155">
    <property type="entry name" value="Toprim_2"/>
    <property type="match status" value="1"/>
</dbReference>
<reference evidence="1" key="1">
    <citation type="submission" date="2020-04" db="EMBL/GenBank/DDBJ databases">
        <authorList>
            <person name="Chiriac C."/>
            <person name="Salcher M."/>
            <person name="Ghai R."/>
            <person name="Kavagutti S V."/>
        </authorList>
    </citation>
    <scope>NUCLEOTIDE SEQUENCE</scope>
</reference>
<dbReference type="EMBL" id="LR796274">
    <property type="protein sequence ID" value="CAB4133307.1"/>
    <property type="molecule type" value="Genomic_DNA"/>
</dbReference>
<proteinExistence type="predicted"/>
<evidence type="ECO:0000313" key="1">
    <source>
        <dbReference type="EMBL" id="CAB4133307.1"/>
    </source>
</evidence>
<dbReference type="SUPFAM" id="SSF56731">
    <property type="entry name" value="DNA primase core"/>
    <property type="match status" value="1"/>
</dbReference>
<gene>
    <name evidence="1" type="ORF">UFOVP257_127</name>
</gene>
<protein>
    <submittedName>
        <fullName evidence="1">DNA primase</fullName>
    </submittedName>
</protein>
<sequence length="342" mass="39693">MLDTIQNSVLQLLPPKRKTGQNGWISFNAPCCVYNGETQDNRNRGGIKTDTGRVSYHCFNCGYKSSYQPGRHLNYKFRKLLSWLGADDNTIRRLVIEAVRVKDIISPEDLEKEPEQEVVYEKRNLPANSKNIYDLATFYRVGDFEQVPQELYDAIHYTIRDRNIDTKKYNFFWTPETEHNLNRRIIIPYYYKGEIVGYTARTFVDMVKPKYWSSHPADFVFNLDNQQSDWKFVIVCEGAFDAMSIDGVSLSGSEISDTQAEQIDRLQREVIVVPDADKTGRKIIDRAMDLGWSVSFPVWQETCKDINEAVNKYGKLFVLKSILESKETSKLKIQLKQKKYNG</sequence>
<name>A0A6J5LJQ7_9CAUD</name>
<dbReference type="Gene3D" id="3.40.1360.10">
    <property type="match status" value="1"/>
</dbReference>